<keyword evidence="2" id="KW-0689">Ribosomal protein</keyword>
<dbReference type="PANTHER" id="PTHR42791">
    <property type="entry name" value="GNAT FAMILY ACETYLTRANSFERASE"/>
    <property type="match status" value="1"/>
</dbReference>
<sequence>MTTDDERVLVGVLDRAFDADSLFATLLNDTQRRARAATTLHQSAIRYANRYGVADSAEANRGLALWLPPGGEHLTFPRMLRTGFGGLALELGGALPGLLRIDSALTAMHKVHAPEKHWYLFFLAVDPAFHGQGIGGELLKQGIARAEAQGVPIYLETQAEENVRFYTRRGFVVKEEREILPGFTNWSLKHG</sequence>
<organism evidence="2 3">
    <name type="scientific">Armatimonas rosea</name>
    <dbReference type="NCBI Taxonomy" id="685828"/>
    <lineage>
        <taxon>Bacteria</taxon>
        <taxon>Bacillati</taxon>
        <taxon>Armatimonadota</taxon>
        <taxon>Armatimonadia</taxon>
        <taxon>Armatimonadales</taxon>
        <taxon>Armatimonadaceae</taxon>
        <taxon>Armatimonas</taxon>
    </lineage>
</organism>
<dbReference type="PROSITE" id="PS51186">
    <property type="entry name" value="GNAT"/>
    <property type="match status" value="1"/>
</dbReference>
<evidence type="ECO:0000313" key="3">
    <source>
        <dbReference type="Proteomes" id="UP000520814"/>
    </source>
</evidence>
<dbReference type="AlphaFoldDB" id="A0A7W9SSV6"/>
<dbReference type="Proteomes" id="UP000520814">
    <property type="component" value="Unassembled WGS sequence"/>
</dbReference>
<evidence type="ECO:0000313" key="2">
    <source>
        <dbReference type="EMBL" id="MBB6052235.1"/>
    </source>
</evidence>
<dbReference type="PANTHER" id="PTHR42791:SF1">
    <property type="entry name" value="N-ACETYLTRANSFERASE DOMAIN-CONTAINING PROTEIN"/>
    <property type="match status" value="1"/>
</dbReference>
<keyword evidence="3" id="KW-1185">Reference proteome</keyword>
<gene>
    <name evidence="2" type="ORF">HNQ39_004056</name>
</gene>
<dbReference type="CDD" id="cd04301">
    <property type="entry name" value="NAT_SF"/>
    <property type="match status" value="1"/>
</dbReference>
<reference evidence="2 3" key="1">
    <citation type="submission" date="2020-08" db="EMBL/GenBank/DDBJ databases">
        <title>Genomic Encyclopedia of Type Strains, Phase IV (KMG-IV): sequencing the most valuable type-strain genomes for metagenomic binning, comparative biology and taxonomic classification.</title>
        <authorList>
            <person name="Goeker M."/>
        </authorList>
    </citation>
    <scope>NUCLEOTIDE SEQUENCE [LARGE SCALE GENOMIC DNA]</scope>
    <source>
        <strain evidence="2 3">DSM 23562</strain>
    </source>
</reference>
<dbReference type="InterPro" id="IPR000182">
    <property type="entry name" value="GNAT_dom"/>
</dbReference>
<comment type="caution">
    <text evidence="2">The sequence shown here is derived from an EMBL/GenBank/DDBJ whole genome shotgun (WGS) entry which is preliminary data.</text>
</comment>
<dbReference type="RefSeq" id="WP_184200901.1">
    <property type="nucleotide sequence ID" value="NZ_JACHGW010000004.1"/>
</dbReference>
<dbReference type="InterPro" id="IPR016181">
    <property type="entry name" value="Acyl_CoA_acyltransferase"/>
</dbReference>
<dbReference type="GO" id="GO:0005840">
    <property type="term" value="C:ribosome"/>
    <property type="evidence" value="ECO:0007669"/>
    <property type="project" value="UniProtKB-KW"/>
</dbReference>
<name>A0A7W9SSV6_ARMRO</name>
<dbReference type="InterPro" id="IPR052523">
    <property type="entry name" value="Trichothecene_AcTrans"/>
</dbReference>
<protein>
    <submittedName>
        <fullName evidence="2">Ribosomal protein S18 acetylase RimI-like enzyme</fullName>
    </submittedName>
</protein>
<dbReference type="EMBL" id="JACHGW010000004">
    <property type="protein sequence ID" value="MBB6052235.1"/>
    <property type="molecule type" value="Genomic_DNA"/>
</dbReference>
<keyword evidence="2" id="KW-0687">Ribonucleoprotein</keyword>
<proteinExistence type="predicted"/>
<dbReference type="Pfam" id="PF00583">
    <property type="entry name" value="Acetyltransf_1"/>
    <property type="match status" value="1"/>
</dbReference>
<evidence type="ECO:0000259" key="1">
    <source>
        <dbReference type="PROSITE" id="PS51186"/>
    </source>
</evidence>
<feature type="domain" description="N-acetyltransferase" evidence="1">
    <location>
        <begin position="43"/>
        <end position="191"/>
    </location>
</feature>
<dbReference type="GO" id="GO:0016747">
    <property type="term" value="F:acyltransferase activity, transferring groups other than amino-acyl groups"/>
    <property type="evidence" value="ECO:0007669"/>
    <property type="project" value="InterPro"/>
</dbReference>
<accession>A0A7W9SSV6</accession>
<dbReference type="Gene3D" id="3.40.630.30">
    <property type="match status" value="1"/>
</dbReference>
<dbReference type="SUPFAM" id="SSF55729">
    <property type="entry name" value="Acyl-CoA N-acyltransferases (Nat)"/>
    <property type="match status" value="1"/>
</dbReference>